<feature type="binding site" evidence="20">
    <location>
        <position position="434"/>
    </location>
    <ligand>
        <name>Mn(2+)</name>
        <dbReference type="ChEBI" id="CHEBI:29035"/>
    </ligand>
</feature>
<evidence type="ECO:0000256" key="18">
    <source>
        <dbReference type="PIRSR" id="PIRSR605150-1"/>
    </source>
</evidence>
<evidence type="ECO:0000256" key="15">
    <source>
        <dbReference type="ARBA" id="ARBA00023211"/>
    </source>
</evidence>
<evidence type="ECO:0000256" key="21">
    <source>
        <dbReference type="PROSITE-ProRule" id="PRU00175"/>
    </source>
</evidence>
<evidence type="ECO:0000256" key="12">
    <source>
        <dbReference type="ARBA" id="ARBA00022916"/>
    </source>
</evidence>
<comment type="similarity">
    <text evidence="4 22">Belongs to the glycosyltransferase 2 family. Plant cellulose synthase subfamily.</text>
</comment>
<feature type="binding site" evidence="19">
    <location>
        <position position="291"/>
    </location>
    <ligand>
        <name>UDP-alpha-D-glucose</name>
        <dbReference type="ChEBI" id="CHEBI:58885"/>
    </ligand>
</feature>
<feature type="binding site" evidence="19">
    <location>
        <position position="433"/>
    </location>
    <ligand>
        <name>UDP-alpha-D-glucose</name>
        <dbReference type="ChEBI" id="CHEBI:58885"/>
    </ligand>
</feature>
<feature type="transmembrane region" description="Helical" evidence="22">
    <location>
        <begin position="887"/>
        <end position="905"/>
    </location>
</feature>
<dbReference type="PROSITE" id="PS50089">
    <property type="entry name" value="ZF_RING_2"/>
    <property type="match status" value="1"/>
</dbReference>
<proteinExistence type="inferred from homology"/>
<evidence type="ECO:0000256" key="13">
    <source>
        <dbReference type="ARBA" id="ARBA00022989"/>
    </source>
</evidence>
<name>A0A388L2N5_CHABU</name>
<evidence type="ECO:0000256" key="8">
    <source>
        <dbReference type="ARBA" id="ARBA00022692"/>
    </source>
</evidence>
<feature type="binding site" evidence="19">
    <location>
        <position position="261"/>
    </location>
    <ligand>
        <name>UDP-alpha-D-glucose</name>
        <dbReference type="ChEBI" id="CHEBI:58885"/>
    </ligand>
</feature>
<evidence type="ECO:0000256" key="11">
    <source>
        <dbReference type="ARBA" id="ARBA00022833"/>
    </source>
</evidence>
<evidence type="ECO:0000256" key="10">
    <source>
        <dbReference type="ARBA" id="ARBA00022771"/>
    </source>
</evidence>
<keyword evidence="26" id="KW-1185">Reference proteome</keyword>
<keyword evidence="5 22" id="KW-1003">Cell membrane</keyword>
<sequence length="909" mass="103462">MYRTGEGKELQCSICRERVERDSNGNPFMPCDCGFPVCRACYEFIREQEGGRCPQCHEQLKWMKGSPKLPTDPAEETYRKKPMMIDGQGAGSFDGKEAESSDAVGEALLSMQILDPAKNMQDYGYGSVHWGEGEKREGRDNRDLRTEISVEESKRPLSRTLPIPNSLLQPYRLMVLLRGVVLALFLRFRLTTPNYDAFVLWVMSVSCEVWFGFSWILDQTPKWSPVTRETYLDRLSARFESGPVSKLLPIDVFVTTADVEKEPPLVTANVILSILAIDYPAEQLACYLSDDGSAMLMFETMTETASFARAWVPFCKKHEIEPRCPEMYFSQKFDYTKGKTSPDFIKERRHMKRAYDEFKVRINALVAKSKNAPAEGWRMADGSMWPGNKRSDHVGMIQVFLQPDGETKDLAGKPLPRLVYVSREKRPGYDHNKKAGAMNALMRASGLISNGPFILNLDCDHYVNNSKALREAMCFLMDPNRGHKVCYVQFPQRFDGVDKNDRYANHNTVFFDVNMKGLDGAQGPCYVGTGCCFRRQALYGFVPQRRGEGSSCCCCWPTKRKASAERNLKSAIMPGDRDRGRADRDERDEDHEDDDVRLIPTQWHAKRFGACPNFVATVVDAEGGVPDVDPYQVLSDVILVISCGYEDDTEWGKTVGWMYGSVTEDIVTGYNMHVNGWYSVYCMPKRSAFKGTAPINLTDRLGQVLRWALGSVEIFFSRHNPIVFNWCKHLNFMQRMSRTKPNHKYRTRMERLRLTSSGVTLEEWWRNEQFWVIGGTSAHIAAVVQGLLKVVAGVDTSFTLTAKGADEEDEFAELYAFRFTWLMVPPLTIIIINVVAIFAGVSREMYQKADSQNWGKLMGMCFFSVWVLTHMYPFMKGMMGKSQKTPTIVIVWSILLAIILSLLWVRMIT</sequence>
<evidence type="ECO:0000256" key="6">
    <source>
        <dbReference type="ARBA" id="ARBA00022676"/>
    </source>
</evidence>
<keyword evidence="13 22" id="KW-1133">Transmembrane helix</keyword>
<evidence type="ECO:0000256" key="9">
    <source>
        <dbReference type="ARBA" id="ARBA00022723"/>
    </source>
</evidence>
<comment type="subcellular location">
    <subcellularLocation>
        <location evidence="2 22">Cell membrane</location>
        <topology evidence="2 22">Multi-pass membrane protein</topology>
    </subcellularLocation>
</comment>
<evidence type="ECO:0000256" key="7">
    <source>
        <dbReference type="ARBA" id="ARBA00022679"/>
    </source>
</evidence>
<feature type="binding site" evidence="20">
    <location>
        <position position="458"/>
    </location>
    <ligand>
        <name>Mn(2+)</name>
        <dbReference type="ChEBI" id="CHEBI:29035"/>
    </ligand>
</feature>
<evidence type="ECO:0000256" key="4">
    <source>
        <dbReference type="ARBA" id="ARBA00007548"/>
    </source>
</evidence>
<protein>
    <recommendedName>
        <fullName evidence="22">Cellulose synthase</fullName>
        <ecNumber evidence="22">2.4.1.12</ecNumber>
    </recommendedName>
</protein>
<dbReference type="Gene3D" id="3.90.550.10">
    <property type="entry name" value="Spore Coat Polysaccharide Biosynthesis Protein SpsA, Chain A"/>
    <property type="match status" value="1"/>
</dbReference>
<dbReference type="Proteomes" id="UP000265515">
    <property type="component" value="Unassembled WGS sequence"/>
</dbReference>
<feature type="region of interest" description="Disordered" evidence="23">
    <location>
        <begin position="567"/>
        <end position="594"/>
    </location>
</feature>
<dbReference type="SUPFAM" id="SSF53448">
    <property type="entry name" value="Nucleotide-diphospho-sugar transferases"/>
    <property type="match status" value="1"/>
</dbReference>
<dbReference type="GO" id="GO:0016760">
    <property type="term" value="F:cellulose synthase (UDP-forming) activity"/>
    <property type="evidence" value="ECO:0007669"/>
    <property type="project" value="UniProtKB-EC"/>
</dbReference>
<dbReference type="GO" id="GO:0005886">
    <property type="term" value="C:plasma membrane"/>
    <property type="evidence" value="ECO:0007669"/>
    <property type="project" value="UniProtKB-SubCell"/>
</dbReference>
<dbReference type="InterPro" id="IPR001841">
    <property type="entry name" value="Znf_RING"/>
</dbReference>
<evidence type="ECO:0000256" key="22">
    <source>
        <dbReference type="RuleBase" id="RU361116"/>
    </source>
</evidence>
<evidence type="ECO:0000313" key="26">
    <source>
        <dbReference type="Proteomes" id="UP000265515"/>
    </source>
</evidence>
<evidence type="ECO:0000256" key="2">
    <source>
        <dbReference type="ARBA" id="ARBA00004651"/>
    </source>
</evidence>
<dbReference type="OMA" id="SAMLMFE"/>
<dbReference type="STRING" id="69332.A0A388L2N5"/>
<dbReference type="InterPro" id="IPR027934">
    <property type="entry name" value="CES_Znf_RING"/>
</dbReference>
<evidence type="ECO:0000313" key="25">
    <source>
        <dbReference type="EMBL" id="GBG76518.1"/>
    </source>
</evidence>
<dbReference type="SUPFAM" id="SSF57850">
    <property type="entry name" value="RING/U-box"/>
    <property type="match status" value="1"/>
</dbReference>
<gene>
    <name evidence="25" type="ORF">CBR_g22266</name>
</gene>
<organism evidence="25 26">
    <name type="scientific">Chara braunii</name>
    <name type="common">Braun's stonewort</name>
    <dbReference type="NCBI Taxonomy" id="69332"/>
    <lineage>
        <taxon>Eukaryota</taxon>
        <taxon>Viridiplantae</taxon>
        <taxon>Streptophyta</taxon>
        <taxon>Charophyceae</taxon>
        <taxon>Charales</taxon>
        <taxon>Characeae</taxon>
        <taxon>Chara</taxon>
    </lineage>
</organism>
<evidence type="ECO:0000256" key="1">
    <source>
        <dbReference type="ARBA" id="ARBA00001936"/>
    </source>
</evidence>
<dbReference type="OrthoDB" id="2161379at2759"/>
<dbReference type="GO" id="GO:0008270">
    <property type="term" value="F:zinc ion binding"/>
    <property type="evidence" value="ECO:0007669"/>
    <property type="project" value="UniProtKB-KW"/>
</dbReference>
<dbReference type="GO" id="GO:0071555">
    <property type="term" value="P:cell wall organization"/>
    <property type="evidence" value="ECO:0007669"/>
    <property type="project" value="UniProtKB-KW"/>
</dbReference>
<dbReference type="EC" id="2.4.1.12" evidence="22"/>
<dbReference type="Pfam" id="PF03552">
    <property type="entry name" value="Cellulose_synt"/>
    <property type="match status" value="2"/>
</dbReference>
<keyword evidence="15" id="KW-0464">Manganese</keyword>
<keyword evidence="14 22" id="KW-0472">Membrane</keyword>
<evidence type="ECO:0000259" key="24">
    <source>
        <dbReference type="PROSITE" id="PS50089"/>
    </source>
</evidence>
<comment type="cofactor">
    <cofactor evidence="22">
        <name>Zn(2+)</name>
        <dbReference type="ChEBI" id="CHEBI:29105"/>
    </cofactor>
    <text evidence="22">Binds 2 Zn(2+) ions per subunit.</text>
</comment>
<keyword evidence="6 22" id="KW-0328">Glycosyltransferase</keyword>
<comment type="caution">
    <text evidence="22">Lacks conserved residue(s) required for the propagation of feature annotation.</text>
</comment>
<accession>A0A388L2N5</accession>
<keyword evidence="16 22" id="KW-0961">Cell wall biogenesis/degradation</keyword>
<feature type="active site" evidence="18">
    <location>
        <position position="291"/>
    </location>
</feature>
<evidence type="ECO:0000256" key="23">
    <source>
        <dbReference type="SAM" id="MobiDB-lite"/>
    </source>
</evidence>
<feature type="active site" evidence="18">
    <location>
        <position position="665"/>
    </location>
</feature>
<feature type="binding site" evidence="19">
    <location>
        <position position="262"/>
    </location>
    <ligand>
        <name>UDP-alpha-D-glucose</name>
        <dbReference type="ChEBI" id="CHEBI:58885"/>
    </ligand>
</feature>
<feature type="transmembrane region" description="Helical" evidence="22">
    <location>
        <begin position="854"/>
        <end position="875"/>
    </location>
</feature>
<feature type="compositionally biased region" description="Basic and acidic residues" evidence="23">
    <location>
        <begin position="575"/>
        <end position="585"/>
    </location>
</feature>
<evidence type="ECO:0000256" key="16">
    <source>
        <dbReference type="ARBA" id="ARBA00023316"/>
    </source>
</evidence>
<dbReference type="InterPro" id="IPR013083">
    <property type="entry name" value="Znf_RING/FYVE/PHD"/>
</dbReference>
<dbReference type="Pfam" id="PF14569">
    <property type="entry name" value="zf-UDP"/>
    <property type="match status" value="1"/>
</dbReference>
<dbReference type="InterPro" id="IPR029044">
    <property type="entry name" value="Nucleotide-diphossugar_trans"/>
</dbReference>
<keyword evidence="8 22" id="KW-0812">Transmembrane</keyword>
<dbReference type="GO" id="GO:0030244">
    <property type="term" value="P:cellulose biosynthetic process"/>
    <property type="evidence" value="ECO:0007669"/>
    <property type="project" value="UniProtKB-KW"/>
</dbReference>
<feature type="domain" description="RING-type" evidence="24">
    <location>
        <begin position="12"/>
        <end position="57"/>
    </location>
</feature>
<dbReference type="AlphaFoldDB" id="A0A388L2N5"/>
<dbReference type="UniPathway" id="UPA00695"/>
<keyword evidence="9 22" id="KW-0479">Metal-binding</keyword>
<evidence type="ECO:0000256" key="5">
    <source>
        <dbReference type="ARBA" id="ARBA00022475"/>
    </source>
</evidence>
<dbReference type="Gene3D" id="3.30.40.10">
    <property type="entry name" value="Zinc/RING finger domain, C3HC4 (zinc finger)"/>
    <property type="match status" value="1"/>
</dbReference>
<comment type="catalytic activity">
    <reaction evidence="17 22">
        <text>[(1-&gt;4)-beta-D-glucosyl](n) + UDP-alpha-D-glucose = [(1-&gt;4)-beta-D-glucosyl](n+1) + UDP + H(+)</text>
        <dbReference type="Rhea" id="RHEA:19929"/>
        <dbReference type="Rhea" id="RHEA-COMP:10033"/>
        <dbReference type="Rhea" id="RHEA-COMP:10034"/>
        <dbReference type="ChEBI" id="CHEBI:15378"/>
        <dbReference type="ChEBI" id="CHEBI:18246"/>
        <dbReference type="ChEBI" id="CHEBI:58223"/>
        <dbReference type="ChEBI" id="CHEBI:58885"/>
        <dbReference type="EC" id="2.4.1.12"/>
    </reaction>
</comment>
<keyword evidence="10 21" id="KW-0863">Zinc-finger</keyword>
<dbReference type="PANTHER" id="PTHR13301">
    <property type="entry name" value="X-BOX TRANSCRIPTION FACTOR-RELATED"/>
    <property type="match status" value="1"/>
</dbReference>
<feature type="transmembrane region" description="Helical" evidence="22">
    <location>
        <begin position="819"/>
        <end position="842"/>
    </location>
</feature>
<keyword evidence="7 22" id="KW-0808">Transferase</keyword>
<comment type="cofactor">
    <cofactor evidence="1">
        <name>Mn(2+)</name>
        <dbReference type="ChEBI" id="CHEBI:29035"/>
    </cofactor>
</comment>
<evidence type="ECO:0000256" key="20">
    <source>
        <dbReference type="PIRSR" id="PIRSR605150-3"/>
    </source>
</evidence>
<evidence type="ECO:0000256" key="19">
    <source>
        <dbReference type="PIRSR" id="PIRSR605150-2"/>
    </source>
</evidence>
<keyword evidence="11 22" id="KW-0862">Zinc</keyword>
<evidence type="ECO:0000256" key="17">
    <source>
        <dbReference type="ARBA" id="ARBA00048682"/>
    </source>
</evidence>
<keyword evidence="12 22" id="KW-0135">Cellulose biosynthesis</keyword>
<dbReference type="InterPro" id="IPR005150">
    <property type="entry name" value="Cellulose_synth"/>
</dbReference>
<evidence type="ECO:0000256" key="3">
    <source>
        <dbReference type="ARBA" id="ARBA00004768"/>
    </source>
</evidence>
<dbReference type="EMBL" id="BFEA01000246">
    <property type="protein sequence ID" value="GBG76518.1"/>
    <property type="molecule type" value="Genomic_DNA"/>
</dbReference>
<comment type="caution">
    <text evidence="25">The sequence shown here is derived from an EMBL/GenBank/DDBJ whole genome shotgun (WGS) entry which is preliminary data.</text>
</comment>
<evidence type="ECO:0000256" key="14">
    <source>
        <dbReference type="ARBA" id="ARBA00023136"/>
    </source>
</evidence>
<reference evidence="25 26" key="1">
    <citation type="journal article" date="2018" name="Cell">
        <title>The Chara Genome: Secondary Complexity and Implications for Plant Terrestrialization.</title>
        <authorList>
            <person name="Nishiyama T."/>
            <person name="Sakayama H."/>
            <person name="Vries J.D."/>
            <person name="Buschmann H."/>
            <person name="Saint-Marcoux D."/>
            <person name="Ullrich K.K."/>
            <person name="Haas F.B."/>
            <person name="Vanderstraeten L."/>
            <person name="Becker D."/>
            <person name="Lang D."/>
            <person name="Vosolsobe S."/>
            <person name="Rombauts S."/>
            <person name="Wilhelmsson P.K.I."/>
            <person name="Janitza P."/>
            <person name="Kern R."/>
            <person name="Heyl A."/>
            <person name="Rumpler F."/>
            <person name="Villalobos L.I.A.C."/>
            <person name="Clay J.M."/>
            <person name="Skokan R."/>
            <person name="Toyoda A."/>
            <person name="Suzuki Y."/>
            <person name="Kagoshima H."/>
            <person name="Schijlen E."/>
            <person name="Tajeshwar N."/>
            <person name="Catarino B."/>
            <person name="Hetherington A.J."/>
            <person name="Saltykova A."/>
            <person name="Bonnot C."/>
            <person name="Breuninger H."/>
            <person name="Symeonidi A."/>
            <person name="Radhakrishnan G.V."/>
            <person name="Van Nieuwerburgh F."/>
            <person name="Deforce D."/>
            <person name="Chang C."/>
            <person name="Karol K.G."/>
            <person name="Hedrich R."/>
            <person name="Ulvskov P."/>
            <person name="Glockner G."/>
            <person name="Delwiche C.F."/>
            <person name="Petrasek J."/>
            <person name="Van de Peer Y."/>
            <person name="Friml J."/>
            <person name="Beilby M."/>
            <person name="Dolan L."/>
            <person name="Kohara Y."/>
            <person name="Sugano S."/>
            <person name="Fujiyama A."/>
            <person name="Delaux P.-M."/>
            <person name="Quint M."/>
            <person name="TheiBen G."/>
            <person name="Hagemann M."/>
            <person name="Harholt J."/>
            <person name="Dunand C."/>
            <person name="Zachgo S."/>
            <person name="Langdale J."/>
            <person name="Maumus F."/>
            <person name="Straeten D.V.D."/>
            <person name="Gould S.B."/>
            <person name="Rensing S.A."/>
        </authorList>
    </citation>
    <scope>NUCLEOTIDE SEQUENCE [LARGE SCALE GENOMIC DNA]</scope>
    <source>
        <strain evidence="25 26">S276</strain>
    </source>
</reference>
<dbReference type="Gramene" id="GBG76518">
    <property type="protein sequence ID" value="GBG76518"/>
    <property type="gene ID" value="CBR_g22266"/>
</dbReference>
<comment type="pathway">
    <text evidence="3 22">Glycan metabolism; plant cellulose biosynthesis.</text>
</comment>